<dbReference type="CDD" id="cd01283">
    <property type="entry name" value="cytidine_deaminase"/>
    <property type="match status" value="1"/>
</dbReference>
<comment type="catalytic activity">
    <reaction evidence="17">
        <text>cytidine(6666) in apoB mRNA + H2O + H(+) = uridine(6666) in apoB mRNA + NH4(+)</text>
        <dbReference type="Rhea" id="RHEA:21772"/>
        <dbReference type="Rhea" id="RHEA-COMP:13888"/>
        <dbReference type="Rhea" id="RHEA-COMP:13889"/>
        <dbReference type="ChEBI" id="CHEBI:15377"/>
        <dbReference type="ChEBI" id="CHEBI:15378"/>
        <dbReference type="ChEBI" id="CHEBI:28938"/>
        <dbReference type="ChEBI" id="CHEBI:65315"/>
        <dbReference type="ChEBI" id="CHEBI:82748"/>
        <dbReference type="EC" id="3.5.4.36"/>
    </reaction>
    <physiologicalReaction direction="left-to-right" evidence="17">
        <dbReference type="Rhea" id="RHEA:21773"/>
    </physiologicalReaction>
</comment>
<protein>
    <recommendedName>
        <fullName evidence="6">C-&gt;U-editing enzyme APOBEC-1</fullName>
        <ecNumber evidence="5">3.5.4.36</ecNumber>
    </recommendedName>
    <alternativeName>
        <fullName evidence="13">mRNA(cytosine(6666)) deaminase 1</fullName>
    </alternativeName>
</protein>
<comment type="cofactor">
    <cofactor evidence="1">
        <name>Zn(2+)</name>
        <dbReference type="ChEBI" id="CHEBI:29105"/>
    </cofactor>
</comment>
<dbReference type="GO" id="GO:0003723">
    <property type="term" value="F:RNA binding"/>
    <property type="evidence" value="ECO:0007669"/>
    <property type="project" value="TreeGrafter"/>
</dbReference>
<evidence type="ECO:0000256" key="16">
    <source>
        <dbReference type="ARBA" id="ARBA00049034"/>
    </source>
</evidence>
<comment type="function">
    <text evidence="14">Cytidine deaminase catalyzing the cytidine to uridine postranscriptional editing of a variety of mRNAs. Form complexes with cofactors that confer differential editing activity and selectivity. Responsible for the postranscriptional editing of a CAA codon for Gln to a UAA codon for stop in the apolipoprotein B mRNA. Also involved in CGA (Arg) to UGA (Stop) editing in the NF1 mRNA. May also play a role in the epigenetic regulation of gene expression by participating in DNA demethylation.</text>
</comment>
<evidence type="ECO:0000256" key="14">
    <source>
        <dbReference type="ARBA" id="ARBA00045552"/>
    </source>
</evidence>
<evidence type="ECO:0000256" key="9">
    <source>
        <dbReference type="ARBA" id="ARBA00022723"/>
    </source>
</evidence>
<dbReference type="OrthoDB" id="5956704at2759"/>
<keyword evidence="9" id="KW-0479">Metal-binding</keyword>
<evidence type="ECO:0000256" key="3">
    <source>
        <dbReference type="ARBA" id="ARBA00004496"/>
    </source>
</evidence>
<dbReference type="GO" id="GO:0004126">
    <property type="term" value="F:cytidine deaminase activity"/>
    <property type="evidence" value="ECO:0007669"/>
    <property type="project" value="TreeGrafter"/>
</dbReference>
<dbReference type="InterPro" id="IPR002125">
    <property type="entry name" value="CMP_dCMP_dom"/>
</dbReference>
<comment type="subunit">
    <text evidence="15">Homodimer. Interacts with A1CF; form an mRNA editing complex. Interacts with RBM47; form an mRNA editing complex. Found in a complex with CELF2/CUGBP2 and A1CF. Interacts with HNRPAB. Interacts with SYNCRIP.</text>
</comment>
<dbReference type="GO" id="GO:0006397">
    <property type="term" value="P:mRNA processing"/>
    <property type="evidence" value="ECO:0007669"/>
    <property type="project" value="UniProtKB-KW"/>
</dbReference>
<dbReference type="PANTHER" id="PTHR13857">
    <property type="entry name" value="MRNA EDITING ENZYME"/>
    <property type="match status" value="1"/>
</dbReference>
<dbReference type="PANTHER" id="PTHR13857:SF26">
    <property type="entry name" value="C-U-EDITING ENZYME APOBEC-1"/>
    <property type="match status" value="1"/>
</dbReference>
<name>A0A3M0K4Y7_HIRRU</name>
<evidence type="ECO:0000256" key="4">
    <source>
        <dbReference type="ARBA" id="ARBA00006576"/>
    </source>
</evidence>
<comment type="subcellular location">
    <subcellularLocation>
        <location evidence="3">Cytoplasm</location>
    </subcellularLocation>
    <subcellularLocation>
        <location evidence="2">Nucleus</location>
    </subcellularLocation>
</comment>
<dbReference type="Proteomes" id="UP000269221">
    <property type="component" value="Unassembled WGS sequence"/>
</dbReference>
<evidence type="ECO:0000256" key="13">
    <source>
        <dbReference type="ARBA" id="ARBA00031639"/>
    </source>
</evidence>
<dbReference type="GO" id="GO:0016554">
    <property type="term" value="P:cytidine to uridine editing"/>
    <property type="evidence" value="ECO:0007669"/>
    <property type="project" value="TreeGrafter"/>
</dbReference>
<dbReference type="SUPFAM" id="SSF53927">
    <property type="entry name" value="Cytidine deaminase-like"/>
    <property type="match status" value="2"/>
</dbReference>
<keyword evidence="20" id="KW-1185">Reference proteome</keyword>
<keyword evidence="12" id="KW-0539">Nucleus</keyword>
<keyword evidence="11" id="KW-0862">Zinc</keyword>
<evidence type="ECO:0000256" key="15">
    <source>
        <dbReference type="ARBA" id="ARBA00046509"/>
    </source>
</evidence>
<comment type="similarity">
    <text evidence="4">Belongs to the cytidine and deoxycytidylate deaminase family.</text>
</comment>
<gene>
    <name evidence="19" type="ORF">DUI87_17005</name>
</gene>
<dbReference type="GO" id="GO:0005737">
    <property type="term" value="C:cytoplasm"/>
    <property type="evidence" value="ECO:0007669"/>
    <property type="project" value="UniProtKB-SubCell"/>
</dbReference>
<keyword evidence="8" id="KW-0507">mRNA processing</keyword>
<accession>A0A3M0K4Y7</accession>
<evidence type="ECO:0000256" key="1">
    <source>
        <dbReference type="ARBA" id="ARBA00001947"/>
    </source>
</evidence>
<keyword evidence="7" id="KW-0963">Cytoplasm</keyword>
<evidence type="ECO:0000259" key="18">
    <source>
        <dbReference type="PROSITE" id="PS51747"/>
    </source>
</evidence>
<dbReference type="Pfam" id="PF18774">
    <property type="entry name" value="APOBEC4_like"/>
    <property type="match status" value="1"/>
</dbReference>
<dbReference type="EMBL" id="QRBI01000120">
    <property type="protein sequence ID" value="RMC07531.1"/>
    <property type="molecule type" value="Genomic_DNA"/>
</dbReference>
<evidence type="ECO:0000256" key="11">
    <source>
        <dbReference type="ARBA" id="ARBA00022833"/>
    </source>
</evidence>
<dbReference type="GO" id="GO:0008270">
    <property type="term" value="F:zinc ion binding"/>
    <property type="evidence" value="ECO:0007669"/>
    <property type="project" value="InterPro"/>
</dbReference>
<dbReference type="AlphaFoldDB" id="A0A3M0K4Y7"/>
<dbReference type="Pfam" id="PF18750">
    <property type="entry name" value="SNAD4"/>
    <property type="match status" value="1"/>
</dbReference>
<dbReference type="GO" id="GO:0005634">
    <property type="term" value="C:nucleus"/>
    <property type="evidence" value="ECO:0007669"/>
    <property type="project" value="UniProtKB-SubCell"/>
</dbReference>
<dbReference type="InterPro" id="IPR041547">
    <property type="entry name" value="APOBEC1"/>
</dbReference>
<sequence length="337" mass="39945">MYISKKALRRHFDPRVYPRETYLLCELQWEGSRRVWIHWIRNVPDHHAEEYFLEEVFEPRNYGFCNITLYLSWSPCCTCCSKIRDFLKRNPNVKIDIRVARLIYPDYAETRSSLRELNGLQRVSIQVMEAAGLSCIESKNHRISQVERDPKGSSSPTLFTLQDHLKLSNMTESVIQDSVSIQICYQMRILGFQCHIRWKLQPEDFQRNYSPNQIGRVVYLLYEVRWRRGSIWRNWCSNNPEQHAEVNFLENHFHHRPQTPCSITWFLSTSPCGKCSRRILEFLKSQPNVTLEIYAAKLFRHHDIRNRQGLRNLMMNGVTIYIMNLEGNPASLCLSVD</sequence>
<proteinExistence type="inferred from homology"/>
<evidence type="ECO:0000313" key="19">
    <source>
        <dbReference type="EMBL" id="RMC07531.1"/>
    </source>
</evidence>
<dbReference type="PROSITE" id="PS51747">
    <property type="entry name" value="CYT_DCMP_DEAMINASES_2"/>
    <property type="match status" value="2"/>
</dbReference>
<evidence type="ECO:0000256" key="7">
    <source>
        <dbReference type="ARBA" id="ARBA00022490"/>
    </source>
</evidence>
<evidence type="ECO:0000256" key="8">
    <source>
        <dbReference type="ARBA" id="ARBA00022664"/>
    </source>
</evidence>
<dbReference type="InterPro" id="IPR016193">
    <property type="entry name" value="Cytidine_deaminase-like"/>
</dbReference>
<reference evidence="19 20" key="1">
    <citation type="submission" date="2018-07" db="EMBL/GenBank/DDBJ databases">
        <title>A high quality draft genome assembly of the barn swallow (H. rustica rustica).</title>
        <authorList>
            <person name="Formenti G."/>
            <person name="Chiara M."/>
            <person name="Poveda L."/>
            <person name="Francoijs K.-J."/>
            <person name="Bonisoli-Alquati A."/>
            <person name="Canova L."/>
            <person name="Gianfranceschi L."/>
            <person name="Horner D.S."/>
            <person name="Saino N."/>
        </authorList>
    </citation>
    <scope>NUCLEOTIDE SEQUENCE [LARGE SCALE GENOMIC DNA]</scope>
    <source>
        <strain evidence="19">Chelidonia</strain>
        <tissue evidence="19">Blood</tissue>
    </source>
</reference>
<evidence type="ECO:0000256" key="12">
    <source>
        <dbReference type="ARBA" id="ARBA00023242"/>
    </source>
</evidence>
<evidence type="ECO:0000256" key="5">
    <source>
        <dbReference type="ARBA" id="ARBA00012742"/>
    </source>
</evidence>
<evidence type="ECO:0000256" key="17">
    <source>
        <dbReference type="ARBA" id="ARBA00049310"/>
    </source>
</evidence>
<dbReference type="Gene3D" id="3.40.140.10">
    <property type="entry name" value="Cytidine Deaminase, domain 2"/>
    <property type="match status" value="2"/>
</dbReference>
<dbReference type="InterPro" id="IPR050610">
    <property type="entry name" value="APOBEC_Cyt_Deaminase"/>
</dbReference>
<evidence type="ECO:0000256" key="2">
    <source>
        <dbReference type="ARBA" id="ARBA00004123"/>
    </source>
</evidence>
<evidence type="ECO:0000256" key="6">
    <source>
        <dbReference type="ARBA" id="ARBA00014786"/>
    </source>
</evidence>
<keyword evidence="10" id="KW-0378">Hydrolase</keyword>
<feature type="domain" description="CMP/dCMP-type deaminase" evidence="18">
    <location>
        <begin position="1"/>
        <end position="114"/>
    </location>
</feature>
<comment type="catalytic activity">
    <reaction evidence="16">
        <text>a cytidine in mRNA + H2O + H(+) = a uridine in mRNA + NH4(+)</text>
        <dbReference type="Rhea" id="RHEA:74355"/>
        <dbReference type="Rhea" id="RHEA-COMP:14658"/>
        <dbReference type="Rhea" id="RHEA-COMP:15145"/>
        <dbReference type="ChEBI" id="CHEBI:15377"/>
        <dbReference type="ChEBI" id="CHEBI:15378"/>
        <dbReference type="ChEBI" id="CHEBI:28938"/>
        <dbReference type="ChEBI" id="CHEBI:65315"/>
        <dbReference type="ChEBI" id="CHEBI:82748"/>
    </reaction>
    <physiologicalReaction direction="left-to-right" evidence="16">
        <dbReference type="Rhea" id="RHEA:74356"/>
    </physiologicalReaction>
</comment>
<evidence type="ECO:0000256" key="10">
    <source>
        <dbReference type="ARBA" id="ARBA00022801"/>
    </source>
</evidence>
<dbReference type="PROSITE" id="PS00903">
    <property type="entry name" value="CYT_DCMP_DEAMINASES_1"/>
    <property type="match status" value="2"/>
</dbReference>
<dbReference type="EC" id="3.5.4.36" evidence="5"/>
<evidence type="ECO:0000313" key="20">
    <source>
        <dbReference type="Proteomes" id="UP000269221"/>
    </source>
</evidence>
<dbReference type="InterPro" id="IPR016192">
    <property type="entry name" value="APOBEC/CMP_deaminase_Zn-bd"/>
</dbReference>
<feature type="domain" description="CMP/dCMP-type deaminase" evidence="18">
    <location>
        <begin position="192"/>
        <end position="313"/>
    </location>
</feature>
<comment type="caution">
    <text evidence="19">The sequence shown here is derived from an EMBL/GenBank/DDBJ whole genome shotgun (WGS) entry which is preliminary data.</text>
</comment>
<organism evidence="19 20">
    <name type="scientific">Hirundo rustica rustica</name>
    <dbReference type="NCBI Taxonomy" id="333673"/>
    <lineage>
        <taxon>Eukaryota</taxon>
        <taxon>Metazoa</taxon>
        <taxon>Chordata</taxon>
        <taxon>Craniata</taxon>
        <taxon>Vertebrata</taxon>
        <taxon>Euteleostomi</taxon>
        <taxon>Archelosauria</taxon>
        <taxon>Archosauria</taxon>
        <taxon>Dinosauria</taxon>
        <taxon>Saurischia</taxon>
        <taxon>Theropoda</taxon>
        <taxon>Coelurosauria</taxon>
        <taxon>Aves</taxon>
        <taxon>Neognathae</taxon>
        <taxon>Neoaves</taxon>
        <taxon>Telluraves</taxon>
        <taxon>Australaves</taxon>
        <taxon>Passeriformes</taxon>
        <taxon>Sylvioidea</taxon>
        <taxon>Hirundinidae</taxon>
        <taxon>Hirundo</taxon>
    </lineage>
</organism>